<evidence type="ECO:0008006" key="4">
    <source>
        <dbReference type="Google" id="ProtNLM"/>
    </source>
</evidence>
<keyword evidence="1" id="KW-0812">Transmembrane</keyword>
<comment type="caution">
    <text evidence="2">The sequence shown here is derived from an EMBL/GenBank/DDBJ whole genome shotgun (WGS) entry which is preliminary data.</text>
</comment>
<feature type="transmembrane region" description="Helical" evidence="1">
    <location>
        <begin position="44"/>
        <end position="62"/>
    </location>
</feature>
<name>A0ABP8Y0I0_9ACTN</name>
<evidence type="ECO:0000256" key="1">
    <source>
        <dbReference type="SAM" id="Phobius"/>
    </source>
</evidence>
<dbReference type="EMBL" id="BAABKM010000004">
    <property type="protein sequence ID" value="GAA4718175.1"/>
    <property type="molecule type" value="Genomic_DNA"/>
</dbReference>
<feature type="transmembrane region" description="Helical" evidence="1">
    <location>
        <begin position="68"/>
        <end position="87"/>
    </location>
</feature>
<keyword evidence="3" id="KW-1185">Reference proteome</keyword>
<protein>
    <recommendedName>
        <fullName evidence="4">DUF3040 domain-containing protein</fullName>
    </recommendedName>
</protein>
<keyword evidence="1" id="KW-1133">Transmembrane helix</keyword>
<reference evidence="3" key="1">
    <citation type="journal article" date="2019" name="Int. J. Syst. Evol. Microbiol.">
        <title>The Global Catalogue of Microorganisms (GCM) 10K type strain sequencing project: providing services to taxonomists for standard genome sequencing and annotation.</title>
        <authorList>
            <consortium name="The Broad Institute Genomics Platform"/>
            <consortium name="The Broad Institute Genome Sequencing Center for Infectious Disease"/>
            <person name="Wu L."/>
            <person name="Ma J."/>
        </authorList>
    </citation>
    <scope>NUCLEOTIDE SEQUENCE [LARGE SCALE GENOMIC DNA]</scope>
    <source>
        <strain evidence="3">JCM 18531</strain>
    </source>
</reference>
<organism evidence="2 3">
    <name type="scientific">Nocardioides conyzicola</name>
    <dbReference type="NCBI Taxonomy" id="1651781"/>
    <lineage>
        <taxon>Bacteria</taxon>
        <taxon>Bacillati</taxon>
        <taxon>Actinomycetota</taxon>
        <taxon>Actinomycetes</taxon>
        <taxon>Propionibacteriales</taxon>
        <taxon>Nocardioidaceae</taxon>
        <taxon>Nocardioides</taxon>
    </lineage>
</organism>
<accession>A0ABP8Y0I0</accession>
<sequence>MLNDWELRQLAGIEEELSSDKHLGRVLSSSTGIGLACSRVRRHFYPAGFLAGAVAYMGLVMGDAQRGTVGWAVLVLLLVWIFLEVRATGLRGFLLRAMQGASSSYRRE</sequence>
<dbReference type="RefSeq" id="WP_345523697.1">
    <property type="nucleotide sequence ID" value="NZ_BAABKM010000004.1"/>
</dbReference>
<proteinExistence type="predicted"/>
<gene>
    <name evidence="2" type="ORF">GCM10023349_42610</name>
</gene>
<keyword evidence="1" id="KW-0472">Membrane</keyword>
<dbReference type="Proteomes" id="UP001499974">
    <property type="component" value="Unassembled WGS sequence"/>
</dbReference>
<evidence type="ECO:0000313" key="3">
    <source>
        <dbReference type="Proteomes" id="UP001499974"/>
    </source>
</evidence>
<evidence type="ECO:0000313" key="2">
    <source>
        <dbReference type="EMBL" id="GAA4718175.1"/>
    </source>
</evidence>